<sequence length="255" mass="26548">MHKLITLCALVAVTYAASVELLVAKDLLSNPANGGPSTYHNADKYTISCCSASNAAYLFTAYNVASLAGKTISSATLTVNVLSNNPPQRYTDADNSKNPNVQFFNATDFSETPTTNISEFPDFDKEIATVYLNNQAPSNIDVTSFVKYAVAANKQFFNVGWNPTGGIGASVTVAAREANNRASFLTVVYSDASTTAAPTTSAPATCPPCPCGTVDANLSGDNNASPARDARTASNCPVCKVCPTTATPTTSAPTT</sequence>
<feature type="signal peptide" evidence="1">
    <location>
        <begin position="1"/>
        <end position="16"/>
    </location>
</feature>
<organism evidence="2 3">
    <name type="scientific">Acrasis kona</name>
    <dbReference type="NCBI Taxonomy" id="1008807"/>
    <lineage>
        <taxon>Eukaryota</taxon>
        <taxon>Discoba</taxon>
        <taxon>Heterolobosea</taxon>
        <taxon>Tetramitia</taxon>
        <taxon>Eutetramitia</taxon>
        <taxon>Acrasidae</taxon>
        <taxon>Acrasis</taxon>
    </lineage>
</organism>
<evidence type="ECO:0000313" key="2">
    <source>
        <dbReference type="EMBL" id="KAL0487027.1"/>
    </source>
</evidence>
<evidence type="ECO:0000313" key="3">
    <source>
        <dbReference type="Proteomes" id="UP001431209"/>
    </source>
</evidence>
<name>A0AAW2ZEH9_9EUKA</name>
<feature type="chain" id="PRO_5044025403" evidence="1">
    <location>
        <begin position="17"/>
        <end position="255"/>
    </location>
</feature>
<feature type="non-terminal residue" evidence="2">
    <location>
        <position position="255"/>
    </location>
</feature>
<keyword evidence="1" id="KW-0732">Signal</keyword>
<comment type="caution">
    <text evidence="2">The sequence shown here is derived from an EMBL/GenBank/DDBJ whole genome shotgun (WGS) entry which is preliminary data.</text>
</comment>
<proteinExistence type="predicted"/>
<gene>
    <name evidence="2" type="ORF">AKO1_001345</name>
</gene>
<reference evidence="2 3" key="1">
    <citation type="submission" date="2024-03" db="EMBL/GenBank/DDBJ databases">
        <title>The Acrasis kona genome and developmental transcriptomes reveal deep origins of eukaryotic multicellular pathways.</title>
        <authorList>
            <person name="Sheikh S."/>
            <person name="Fu C.-J."/>
            <person name="Brown M.W."/>
            <person name="Baldauf S.L."/>
        </authorList>
    </citation>
    <scope>NUCLEOTIDE SEQUENCE [LARGE SCALE GENOMIC DNA]</scope>
    <source>
        <strain evidence="2 3">ATCC MYA-3509</strain>
    </source>
</reference>
<keyword evidence="3" id="KW-1185">Reference proteome</keyword>
<dbReference type="AlphaFoldDB" id="A0AAW2ZEH9"/>
<evidence type="ECO:0000256" key="1">
    <source>
        <dbReference type="SAM" id="SignalP"/>
    </source>
</evidence>
<dbReference type="Proteomes" id="UP001431209">
    <property type="component" value="Unassembled WGS sequence"/>
</dbReference>
<dbReference type="EMBL" id="JAOPGA020001296">
    <property type="protein sequence ID" value="KAL0487027.1"/>
    <property type="molecule type" value="Genomic_DNA"/>
</dbReference>
<accession>A0AAW2ZEH9</accession>
<protein>
    <submittedName>
        <fullName evidence="2">Uncharacterized protein</fullName>
    </submittedName>
</protein>